<evidence type="ECO:0000256" key="3">
    <source>
        <dbReference type="ARBA" id="ARBA00023004"/>
    </source>
</evidence>
<evidence type="ECO:0008006" key="6">
    <source>
        <dbReference type="Google" id="ProtNLM"/>
    </source>
</evidence>
<organism evidence="4 5">
    <name type="scientific">Stentor coeruleus</name>
    <dbReference type="NCBI Taxonomy" id="5963"/>
    <lineage>
        <taxon>Eukaryota</taxon>
        <taxon>Sar</taxon>
        <taxon>Alveolata</taxon>
        <taxon>Ciliophora</taxon>
        <taxon>Postciliodesmatophora</taxon>
        <taxon>Heterotrichea</taxon>
        <taxon>Heterotrichida</taxon>
        <taxon>Stentoridae</taxon>
        <taxon>Stentor</taxon>
    </lineage>
</organism>
<keyword evidence="5" id="KW-1185">Reference proteome</keyword>
<evidence type="ECO:0000256" key="2">
    <source>
        <dbReference type="ARBA" id="ARBA00023002"/>
    </source>
</evidence>
<dbReference type="Proteomes" id="UP000187209">
    <property type="component" value="Unassembled WGS sequence"/>
</dbReference>
<gene>
    <name evidence="4" type="ORF">SteCoe_17297</name>
</gene>
<proteinExistence type="predicted"/>
<evidence type="ECO:0000313" key="5">
    <source>
        <dbReference type="Proteomes" id="UP000187209"/>
    </source>
</evidence>
<dbReference type="InterPro" id="IPR011051">
    <property type="entry name" value="RmlC_Cupin_sf"/>
</dbReference>
<keyword evidence="3" id="KW-0408">Iron</keyword>
<protein>
    <recommendedName>
        <fullName evidence="6">Cysteine dioxygenase</fullName>
    </recommendedName>
</protein>
<dbReference type="GO" id="GO:0046872">
    <property type="term" value="F:metal ion binding"/>
    <property type="evidence" value="ECO:0007669"/>
    <property type="project" value="UniProtKB-KW"/>
</dbReference>
<keyword evidence="2" id="KW-0560">Oxidoreductase</keyword>
<evidence type="ECO:0000313" key="4">
    <source>
        <dbReference type="EMBL" id="OMJ82081.1"/>
    </source>
</evidence>
<dbReference type="Pfam" id="PF07847">
    <property type="entry name" value="PCO_ADO"/>
    <property type="match status" value="1"/>
</dbReference>
<sequence length="212" mass="23893">MQDSSLVKLIRLCNSISSDPNILREFQEEIEGRTKDKILTSMIRKVLKNTNLDGLGVVHGILPLFFQERTITEIDLYNSSGLGIKCFFMSKGTYFPLHDHPNQAVITSVLYGNVRHMSLNKSQDPNTLIVNSKGSGIVGDIMFNTLNHKNVHTILAMTNSVILDVFMHNANEAGSFYKVLKKKGKTFTVCKDEHVHFLTRSWKVSNCDCLES</sequence>
<dbReference type="GO" id="GO:0016702">
    <property type="term" value="F:oxidoreductase activity, acting on single donors with incorporation of molecular oxygen, incorporation of two atoms of oxygen"/>
    <property type="evidence" value="ECO:0007669"/>
    <property type="project" value="InterPro"/>
</dbReference>
<accession>A0A1R2BZD8</accession>
<dbReference type="OrthoDB" id="285547at2759"/>
<keyword evidence="1" id="KW-0479">Metal-binding</keyword>
<reference evidence="4 5" key="1">
    <citation type="submission" date="2016-11" db="EMBL/GenBank/DDBJ databases">
        <title>The macronuclear genome of Stentor coeruleus: a giant cell with tiny introns.</title>
        <authorList>
            <person name="Slabodnick M."/>
            <person name="Ruby J.G."/>
            <person name="Reiff S.B."/>
            <person name="Swart E.C."/>
            <person name="Gosai S."/>
            <person name="Prabakaran S."/>
            <person name="Witkowska E."/>
            <person name="Larue G.E."/>
            <person name="Fisher S."/>
            <person name="Freeman R.M."/>
            <person name="Gunawardena J."/>
            <person name="Chu W."/>
            <person name="Stover N.A."/>
            <person name="Gregory B.D."/>
            <person name="Nowacki M."/>
            <person name="Derisi J."/>
            <person name="Roy S.W."/>
            <person name="Marshall W.F."/>
            <person name="Sood P."/>
        </authorList>
    </citation>
    <scope>NUCLEOTIDE SEQUENCE [LARGE SCALE GENOMIC DNA]</scope>
    <source>
        <strain evidence="4">WM001</strain>
    </source>
</reference>
<dbReference type="EMBL" id="MPUH01000354">
    <property type="protein sequence ID" value="OMJ82081.1"/>
    <property type="molecule type" value="Genomic_DNA"/>
</dbReference>
<name>A0A1R2BZD8_9CILI</name>
<dbReference type="InterPro" id="IPR012864">
    <property type="entry name" value="PCO/ADO"/>
</dbReference>
<evidence type="ECO:0000256" key="1">
    <source>
        <dbReference type="ARBA" id="ARBA00022723"/>
    </source>
</evidence>
<comment type="caution">
    <text evidence="4">The sequence shown here is derived from an EMBL/GenBank/DDBJ whole genome shotgun (WGS) entry which is preliminary data.</text>
</comment>
<dbReference type="AlphaFoldDB" id="A0A1R2BZD8"/>
<dbReference type="SUPFAM" id="SSF51182">
    <property type="entry name" value="RmlC-like cupins"/>
    <property type="match status" value="1"/>
</dbReference>